<gene>
    <name evidence="2" type="ORF">UX87_C0027G0001</name>
</gene>
<dbReference type="EMBL" id="LCNV01000027">
    <property type="protein sequence ID" value="KKU63320.1"/>
    <property type="molecule type" value="Genomic_DNA"/>
</dbReference>
<sequence>MAGIEEKKIQATTEIRVLENLSRETSEVIGWRGVVGGVIALTAFISFSNLESNAGLTQSGKLLLENMNTLTVATILVLFSTPVDRFLMKLNYDKRISELKSEARQFSE</sequence>
<evidence type="ECO:0000313" key="2">
    <source>
        <dbReference type="EMBL" id="KKU63320.1"/>
    </source>
</evidence>
<name>A0A0G1V029_9BACT</name>
<keyword evidence="1" id="KW-0472">Membrane</keyword>
<dbReference type="Proteomes" id="UP000034364">
    <property type="component" value="Unassembled WGS sequence"/>
</dbReference>
<accession>A0A0G1V029</accession>
<protein>
    <submittedName>
        <fullName evidence="2">Uncharacterized protein</fullName>
    </submittedName>
</protein>
<keyword evidence="1" id="KW-1133">Transmembrane helix</keyword>
<keyword evidence="1" id="KW-0812">Transmembrane</keyword>
<evidence type="ECO:0000313" key="3">
    <source>
        <dbReference type="Proteomes" id="UP000034364"/>
    </source>
</evidence>
<feature type="transmembrane region" description="Helical" evidence="1">
    <location>
        <begin position="29"/>
        <end position="47"/>
    </location>
</feature>
<comment type="caution">
    <text evidence="2">The sequence shown here is derived from an EMBL/GenBank/DDBJ whole genome shotgun (WGS) entry which is preliminary data.</text>
</comment>
<reference evidence="2 3" key="1">
    <citation type="journal article" date="2015" name="Nature">
        <title>rRNA introns, odd ribosomes, and small enigmatic genomes across a large radiation of phyla.</title>
        <authorList>
            <person name="Brown C.T."/>
            <person name="Hug L.A."/>
            <person name="Thomas B.C."/>
            <person name="Sharon I."/>
            <person name="Castelle C.J."/>
            <person name="Singh A."/>
            <person name="Wilkins M.J."/>
            <person name="Williams K.H."/>
            <person name="Banfield J.F."/>
        </authorList>
    </citation>
    <scope>NUCLEOTIDE SEQUENCE [LARGE SCALE GENOMIC DNA]</scope>
</reference>
<feature type="transmembrane region" description="Helical" evidence="1">
    <location>
        <begin position="67"/>
        <end position="87"/>
    </location>
</feature>
<evidence type="ECO:0000256" key="1">
    <source>
        <dbReference type="SAM" id="Phobius"/>
    </source>
</evidence>
<proteinExistence type="predicted"/>
<dbReference type="AlphaFoldDB" id="A0A0G1V029"/>
<organism evidence="2 3">
    <name type="scientific">Candidatus Amesbacteria bacterium GW2011_GWA1_47_16</name>
    <dbReference type="NCBI Taxonomy" id="1618353"/>
    <lineage>
        <taxon>Bacteria</taxon>
        <taxon>Candidatus Amesiibacteriota</taxon>
    </lineage>
</organism>